<dbReference type="Proteomes" id="UP001221898">
    <property type="component" value="Unassembled WGS sequence"/>
</dbReference>
<gene>
    <name evidence="2" type="ORF">AAFF_G00193290</name>
</gene>
<evidence type="ECO:0000313" key="3">
    <source>
        <dbReference type="Proteomes" id="UP001221898"/>
    </source>
</evidence>
<accession>A0AAD7SXE9</accession>
<dbReference type="EMBL" id="JAINUG010000026">
    <property type="protein sequence ID" value="KAJ8410425.1"/>
    <property type="molecule type" value="Genomic_DNA"/>
</dbReference>
<reference evidence="2" key="1">
    <citation type="journal article" date="2023" name="Science">
        <title>Genome structures resolve the early diversification of teleost fishes.</title>
        <authorList>
            <person name="Parey E."/>
            <person name="Louis A."/>
            <person name="Montfort J."/>
            <person name="Bouchez O."/>
            <person name="Roques C."/>
            <person name="Iampietro C."/>
            <person name="Lluch J."/>
            <person name="Castinel A."/>
            <person name="Donnadieu C."/>
            <person name="Desvignes T."/>
            <person name="Floi Bucao C."/>
            <person name="Jouanno E."/>
            <person name="Wen M."/>
            <person name="Mejri S."/>
            <person name="Dirks R."/>
            <person name="Jansen H."/>
            <person name="Henkel C."/>
            <person name="Chen W.J."/>
            <person name="Zahm M."/>
            <person name="Cabau C."/>
            <person name="Klopp C."/>
            <person name="Thompson A.W."/>
            <person name="Robinson-Rechavi M."/>
            <person name="Braasch I."/>
            <person name="Lecointre G."/>
            <person name="Bobe J."/>
            <person name="Postlethwait J.H."/>
            <person name="Berthelot C."/>
            <person name="Roest Crollius H."/>
            <person name="Guiguen Y."/>
        </authorList>
    </citation>
    <scope>NUCLEOTIDE SEQUENCE</scope>
    <source>
        <strain evidence="2">NC1722</strain>
    </source>
</reference>
<name>A0AAD7SXE9_9TELE</name>
<dbReference type="AlphaFoldDB" id="A0AAD7SXE9"/>
<evidence type="ECO:0000313" key="2">
    <source>
        <dbReference type="EMBL" id="KAJ8410425.1"/>
    </source>
</evidence>
<sequence length="190" mass="20885">MKQETGTEGGGLYPLVDYPDPRGPRDDGKTRNPWCPRCEACGAMPQVQERIDREGRAVGIKQTEEQAEEEVAVGAINYKRTDGGVILVREGGGLYPLVDYPDPRGPRDDGKTRNPWCPRCEACGAMPQVQERIDREGRAVGIKQTEEQAEEEVAVGAINYKRTDGGVILVRGMGIFLEFAQADLKEVTGH</sequence>
<evidence type="ECO:0000256" key="1">
    <source>
        <dbReference type="SAM" id="MobiDB-lite"/>
    </source>
</evidence>
<feature type="region of interest" description="Disordered" evidence="1">
    <location>
        <begin position="1"/>
        <end position="31"/>
    </location>
</feature>
<comment type="caution">
    <text evidence="2">The sequence shown here is derived from an EMBL/GenBank/DDBJ whole genome shotgun (WGS) entry which is preliminary data.</text>
</comment>
<feature type="compositionally biased region" description="Basic and acidic residues" evidence="1">
    <location>
        <begin position="19"/>
        <end position="30"/>
    </location>
</feature>
<keyword evidence="3" id="KW-1185">Reference proteome</keyword>
<protein>
    <submittedName>
        <fullName evidence="2">Uncharacterized protein</fullName>
    </submittedName>
</protein>
<organism evidence="2 3">
    <name type="scientific">Aldrovandia affinis</name>
    <dbReference type="NCBI Taxonomy" id="143900"/>
    <lineage>
        <taxon>Eukaryota</taxon>
        <taxon>Metazoa</taxon>
        <taxon>Chordata</taxon>
        <taxon>Craniata</taxon>
        <taxon>Vertebrata</taxon>
        <taxon>Euteleostomi</taxon>
        <taxon>Actinopterygii</taxon>
        <taxon>Neopterygii</taxon>
        <taxon>Teleostei</taxon>
        <taxon>Notacanthiformes</taxon>
        <taxon>Halosauridae</taxon>
        <taxon>Aldrovandia</taxon>
    </lineage>
</organism>
<proteinExistence type="predicted"/>